<dbReference type="Proteomes" id="UP000321201">
    <property type="component" value="Unassembled WGS sequence"/>
</dbReference>
<evidence type="ECO:0000313" key="2">
    <source>
        <dbReference type="Proteomes" id="UP000321201"/>
    </source>
</evidence>
<keyword evidence="2" id="KW-1185">Reference proteome</keyword>
<dbReference type="EMBL" id="VPFL01000012">
    <property type="protein sequence ID" value="TXF11555.1"/>
    <property type="molecule type" value="Genomic_DNA"/>
</dbReference>
<comment type="caution">
    <text evidence="1">The sequence shown here is derived from an EMBL/GenBank/DDBJ whole genome shotgun (WGS) entry which is preliminary data.</text>
</comment>
<dbReference type="RefSeq" id="WP_147799954.1">
    <property type="nucleotide sequence ID" value="NZ_VPFL01000012.1"/>
</dbReference>
<reference evidence="1 2" key="1">
    <citation type="submission" date="2019-08" db="EMBL/GenBank/DDBJ databases">
        <title>Pelomicrobium methylotrophicum gen. nov., sp. nov. a moderately thermophilic, facultatively anaerobic, lithoautotrophic and methylotrophic bacterium isolated from a terrestrial mud volcano.</title>
        <authorList>
            <person name="Slobodkina G.B."/>
            <person name="Merkel A.Y."/>
            <person name="Slobodkin A.I."/>
        </authorList>
    </citation>
    <scope>NUCLEOTIDE SEQUENCE [LARGE SCALE GENOMIC DNA]</scope>
    <source>
        <strain evidence="1 2">SM250</strain>
    </source>
</reference>
<dbReference type="Pfam" id="PF11149">
    <property type="entry name" value="DUF2924"/>
    <property type="match status" value="1"/>
</dbReference>
<evidence type="ECO:0000313" key="1">
    <source>
        <dbReference type="EMBL" id="TXF11555.1"/>
    </source>
</evidence>
<proteinExistence type="predicted"/>
<dbReference type="OrthoDB" id="284135at2"/>
<organism evidence="1 2">
    <name type="scientific">Pelomicrobium methylotrophicum</name>
    <dbReference type="NCBI Taxonomy" id="2602750"/>
    <lineage>
        <taxon>Bacteria</taxon>
        <taxon>Pseudomonadati</taxon>
        <taxon>Pseudomonadota</taxon>
        <taxon>Hydrogenophilia</taxon>
        <taxon>Hydrogenophilia incertae sedis</taxon>
        <taxon>Pelomicrobium</taxon>
    </lineage>
</organism>
<dbReference type="InParanoid" id="A0A5C7EWX8"/>
<sequence>MKASVQEQSVAARVAALADLPMNELWALWDRYFPRRPSHHNRHYVEARLAYKLQEEAFGALKPEAREQLLRIGEAHSRIQRRARREIHIVPGTVLVREYGEREHRVTALPDGGFDYEGRRFRSLSAVARFITGQHWSGPLFFGLVKQKRERR</sequence>
<accession>A0A5C7EWX8</accession>
<protein>
    <submittedName>
        <fullName evidence="1">DUF2924 domain-containing protein</fullName>
    </submittedName>
</protein>
<dbReference type="AlphaFoldDB" id="A0A5C7EWX8"/>
<name>A0A5C7EWX8_9PROT</name>
<gene>
    <name evidence="1" type="ORF">FR698_09450</name>
</gene>
<dbReference type="InterPro" id="IPR021322">
    <property type="entry name" value="DUF2924"/>
</dbReference>